<dbReference type="RefSeq" id="WP_089293537.1">
    <property type="nucleotide sequence ID" value="NZ_BOMU01000037.1"/>
</dbReference>
<reference evidence="2 3" key="1">
    <citation type="submission" date="2017-06" db="EMBL/GenBank/DDBJ databases">
        <authorList>
            <person name="Kim H.J."/>
            <person name="Triplett B.A."/>
        </authorList>
    </citation>
    <scope>NUCLEOTIDE SEQUENCE [LARGE SCALE GENOMIC DNA]</scope>
    <source>
        <strain evidence="2 3">DSM 43151</strain>
    </source>
</reference>
<dbReference type="EMBL" id="FZNR01000004">
    <property type="protein sequence ID" value="SNR67658.1"/>
    <property type="molecule type" value="Genomic_DNA"/>
</dbReference>
<dbReference type="Proteomes" id="UP000198415">
    <property type="component" value="Unassembled WGS sequence"/>
</dbReference>
<gene>
    <name evidence="2" type="ORF">SAMN06264365_104372</name>
</gene>
<feature type="transmembrane region" description="Helical" evidence="1">
    <location>
        <begin position="60"/>
        <end position="83"/>
    </location>
</feature>
<keyword evidence="1" id="KW-0472">Membrane</keyword>
<keyword evidence="1" id="KW-0812">Transmembrane</keyword>
<sequence length="121" mass="12550">MQQESPTLKSKIFDGLLTGVALLGLAAVGAVGAIIFWQALRPYRMLVADLWNLIPAGARAEAGIGLAIAGGALLTFLILVGIFSKDEPGRYSGTARSGYAGFDEDGAGNGAVEMDFDVSDM</sequence>
<accession>A0A238YA12</accession>
<name>A0A238YA12_9ACTN</name>
<keyword evidence="3" id="KW-1185">Reference proteome</keyword>
<keyword evidence="1" id="KW-1133">Transmembrane helix</keyword>
<dbReference type="AlphaFoldDB" id="A0A238YA12"/>
<protein>
    <submittedName>
        <fullName evidence="2">Uncharacterized protein</fullName>
    </submittedName>
</protein>
<proteinExistence type="predicted"/>
<evidence type="ECO:0000313" key="3">
    <source>
        <dbReference type="Proteomes" id="UP000198415"/>
    </source>
</evidence>
<organism evidence="2 3">
    <name type="scientific">Actinoplanes regularis</name>
    <dbReference type="NCBI Taxonomy" id="52697"/>
    <lineage>
        <taxon>Bacteria</taxon>
        <taxon>Bacillati</taxon>
        <taxon>Actinomycetota</taxon>
        <taxon>Actinomycetes</taxon>
        <taxon>Micromonosporales</taxon>
        <taxon>Micromonosporaceae</taxon>
        <taxon>Actinoplanes</taxon>
    </lineage>
</organism>
<feature type="transmembrane region" description="Helical" evidence="1">
    <location>
        <begin position="12"/>
        <end position="40"/>
    </location>
</feature>
<evidence type="ECO:0000256" key="1">
    <source>
        <dbReference type="SAM" id="Phobius"/>
    </source>
</evidence>
<evidence type="ECO:0000313" key="2">
    <source>
        <dbReference type="EMBL" id="SNR67658.1"/>
    </source>
</evidence>